<organism evidence="1 2">
    <name type="scientific">Roseateles aquatilis</name>
    <dbReference type="NCBI Taxonomy" id="431061"/>
    <lineage>
        <taxon>Bacteria</taxon>
        <taxon>Pseudomonadati</taxon>
        <taxon>Pseudomonadota</taxon>
        <taxon>Betaproteobacteria</taxon>
        <taxon>Burkholderiales</taxon>
        <taxon>Sphaerotilaceae</taxon>
        <taxon>Roseateles</taxon>
    </lineage>
</organism>
<evidence type="ECO:0000313" key="2">
    <source>
        <dbReference type="Proteomes" id="UP000197468"/>
    </source>
</evidence>
<dbReference type="RefSeq" id="WP_088388853.1">
    <property type="nucleotide sequence ID" value="NZ_NIOF01000028.1"/>
</dbReference>
<dbReference type="AlphaFoldDB" id="A0A246IS42"/>
<evidence type="ECO:0000313" key="1">
    <source>
        <dbReference type="EMBL" id="OWQ82973.1"/>
    </source>
</evidence>
<dbReference type="OrthoDB" id="9151307at2"/>
<comment type="caution">
    <text evidence="1">The sequence shown here is derived from an EMBL/GenBank/DDBJ whole genome shotgun (WGS) entry which is preliminary data.</text>
</comment>
<sequence length="224" mass="24194">MAIVAGMAVAPCADAQTWGGTVSLVSERVSRGISLTDDRPGATADFFYRDDRNWALGLGLGTVSARRGATAEAILSATRWWQIDDRRTFTLSAAHYGYAGGDRADRLRYSEVSMGGLWDADGWGQWGGTLSLSPDLGASSAWGYLGHRGATIVELTWHRRLAGTLSADVGWGRVDPWGGAGSSAYRFANAGLSVAAGDWRFSVARLYRSFSSRQRWVASVDWSF</sequence>
<keyword evidence="2" id="KW-1185">Reference proteome</keyword>
<accession>A0A246IS42</accession>
<protein>
    <recommendedName>
        <fullName evidence="3">Cellulose biosynthesis protein BcsS</fullName>
    </recommendedName>
</protein>
<reference evidence="1 2" key="1">
    <citation type="journal article" date="2008" name="Int. J. Syst. Evol. Microbiol.">
        <title>Description of Roseateles aquatilis sp. nov. and Roseateles terrae sp. nov., in the class Betaproteobacteria, and emended description of the genus Roseateles.</title>
        <authorList>
            <person name="Gomila M."/>
            <person name="Bowien B."/>
            <person name="Falsen E."/>
            <person name="Moore E.R."/>
            <person name="Lalucat J."/>
        </authorList>
    </citation>
    <scope>NUCLEOTIDE SEQUENCE [LARGE SCALE GENOMIC DNA]</scope>
    <source>
        <strain evidence="1 2">CCUG 48205</strain>
    </source>
</reference>
<dbReference type="Proteomes" id="UP000197468">
    <property type="component" value="Unassembled WGS sequence"/>
</dbReference>
<proteinExistence type="predicted"/>
<dbReference type="EMBL" id="NIOF01000028">
    <property type="protein sequence ID" value="OWQ82973.1"/>
    <property type="molecule type" value="Genomic_DNA"/>
</dbReference>
<name>A0A246IS42_9BURK</name>
<evidence type="ECO:0008006" key="3">
    <source>
        <dbReference type="Google" id="ProtNLM"/>
    </source>
</evidence>
<gene>
    <name evidence="1" type="ORF">CDN99_27570</name>
</gene>